<evidence type="ECO:0000313" key="2">
    <source>
        <dbReference type="EMBL" id="OGZ10789.1"/>
    </source>
</evidence>
<dbReference type="AlphaFoldDB" id="A0A1G2DAX7"/>
<dbReference type="SUPFAM" id="SSF103473">
    <property type="entry name" value="MFS general substrate transporter"/>
    <property type="match status" value="1"/>
</dbReference>
<reference evidence="2 3" key="1">
    <citation type="journal article" date="2016" name="Nat. Commun.">
        <title>Thousands of microbial genomes shed light on interconnected biogeochemical processes in an aquifer system.</title>
        <authorList>
            <person name="Anantharaman K."/>
            <person name="Brown C.T."/>
            <person name="Hug L.A."/>
            <person name="Sharon I."/>
            <person name="Castelle C.J."/>
            <person name="Probst A.J."/>
            <person name="Thomas B.C."/>
            <person name="Singh A."/>
            <person name="Wilkins M.J."/>
            <person name="Karaoz U."/>
            <person name="Brodie E.L."/>
            <person name="Williams K.H."/>
            <person name="Hubbard S.S."/>
            <person name="Banfield J.F."/>
        </authorList>
    </citation>
    <scope>NUCLEOTIDE SEQUENCE [LARGE SCALE GENOMIC DNA]</scope>
</reference>
<gene>
    <name evidence="2" type="ORF">A3C93_05755</name>
</gene>
<dbReference type="PANTHER" id="PTHR23530">
    <property type="entry name" value="TRANSPORT PROTEIN-RELATED"/>
    <property type="match status" value="1"/>
</dbReference>
<feature type="transmembrane region" description="Helical" evidence="1">
    <location>
        <begin position="36"/>
        <end position="59"/>
    </location>
</feature>
<feature type="transmembrane region" description="Helical" evidence="1">
    <location>
        <begin position="123"/>
        <end position="144"/>
    </location>
</feature>
<feature type="transmembrane region" description="Helical" evidence="1">
    <location>
        <begin position="239"/>
        <end position="259"/>
    </location>
</feature>
<dbReference type="InterPro" id="IPR011701">
    <property type="entry name" value="MFS"/>
</dbReference>
<dbReference type="InterPro" id="IPR036259">
    <property type="entry name" value="MFS_trans_sf"/>
</dbReference>
<organism evidence="2 3">
    <name type="scientific">Candidatus Lloydbacteria bacterium RIFCSPHIGHO2_02_FULL_54_17</name>
    <dbReference type="NCBI Taxonomy" id="1798664"/>
    <lineage>
        <taxon>Bacteria</taxon>
        <taxon>Candidatus Lloydiibacteriota</taxon>
    </lineage>
</organism>
<feature type="transmembrane region" description="Helical" evidence="1">
    <location>
        <begin position="101"/>
        <end position="117"/>
    </location>
</feature>
<proteinExistence type="predicted"/>
<dbReference type="EMBL" id="MHLO01000046">
    <property type="protein sequence ID" value="OGZ10789.1"/>
    <property type="molecule type" value="Genomic_DNA"/>
</dbReference>
<dbReference type="InterPro" id="IPR053160">
    <property type="entry name" value="MFS_DHA3_Transporter"/>
</dbReference>
<protein>
    <recommendedName>
        <fullName evidence="4">Major facilitator superfamily (MFS) profile domain-containing protein</fullName>
    </recommendedName>
</protein>
<dbReference type="Proteomes" id="UP000178636">
    <property type="component" value="Unassembled WGS sequence"/>
</dbReference>
<evidence type="ECO:0008006" key="4">
    <source>
        <dbReference type="Google" id="ProtNLM"/>
    </source>
</evidence>
<feature type="transmembrane region" description="Helical" evidence="1">
    <location>
        <begin position="271"/>
        <end position="291"/>
    </location>
</feature>
<keyword evidence="1" id="KW-0472">Membrane</keyword>
<comment type="caution">
    <text evidence="2">The sequence shown here is derived from an EMBL/GenBank/DDBJ whole genome shotgun (WGS) entry which is preliminary data.</text>
</comment>
<dbReference type="Gene3D" id="1.20.1250.20">
    <property type="entry name" value="MFS general substrate transporter like domains"/>
    <property type="match status" value="1"/>
</dbReference>
<feature type="transmembrane region" description="Helical" evidence="1">
    <location>
        <begin position="395"/>
        <end position="414"/>
    </location>
</feature>
<keyword evidence="1" id="KW-1133">Transmembrane helix</keyword>
<evidence type="ECO:0000256" key="1">
    <source>
        <dbReference type="SAM" id="Phobius"/>
    </source>
</evidence>
<evidence type="ECO:0000313" key="3">
    <source>
        <dbReference type="Proteomes" id="UP000178636"/>
    </source>
</evidence>
<feature type="transmembrane region" description="Helical" evidence="1">
    <location>
        <begin position="165"/>
        <end position="184"/>
    </location>
</feature>
<accession>A0A1G2DAX7</accession>
<dbReference type="GO" id="GO:0022857">
    <property type="term" value="F:transmembrane transporter activity"/>
    <property type="evidence" value="ECO:0007669"/>
    <property type="project" value="InterPro"/>
</dbReference>
<dbReference type="PANTHER" id="PTHR23530:SF1">
    <property type="entry name" value="PERMEASE, MAJOR FACILITATOR SUPERFAMILY-RELATED"/>
    <property type="match status" value="1"/>
</dbReference>
<dbReference type="STRING" id="1798664.A3C93_05755"/>
<keyword evidence="1" id="KW-0812">Transmembrane</keyword>
<name>A0A1G2DAX7_9BACT</name>
<feature type="transmembrane region" description="Helical" evidence="1">
    <location>
        <begin position="71"/>
        <end position="89"/>
    </location>
</feature>
<dbReference type="Pfam" id="PF07690">
    <property type="entry name" value="MFS_1"/>
    <property type="match status" value="1"/>
</dbReference>
<sequence length="428" mass="46621">MSREGNPEVQGRTSYLGVRATISFMQSLTARLNANIWKYAVLLISNKRIFVAILGAYYLTVPGVTPEGIGVILLVASFSGFLFEIPSGYLSDKLGHKPTLILSRIFMLFSTLGFILADSQNGLIVAAVFMSLSQAFHSGTGSAFMHETLKGLGREEEYAQVMGKVSAIGFAVPVVFMVLTPFLVGVSYKAPFLLSLVVDASGLIVALLLTVPPVTPLHVEEIGNTNFLQVMREGWRFGFFRYALFFGLTSGVLFAVGGFRAAYQAFLEIPVIYFGIFFGIGRALASLLLLYSGRMKKTLSRGVYCGVGLAGYAVGILFLGLSSTTWVIVVVFIIINAYQWGMSQVNTGFMLDVITESKFKATLLSVRAQVDELVAALASYGLGLAIGYFSYRTGFMLLALGYLLLAVPVYIYILRGERSRPKVENVQV</sequence>